<organism evidence="1 2">
    <name type="scientific">Parasponia andersonii</name>
    <name type="common">Sponia andersonii</name>
    <dbReference type="NCBI Taxonomy" id="3476"/>
    <lineage>
        <taxon>Eukaryota</taxon>
        <taxon>Viridiplantae</taxon>
        <taxon>Streptophyta</taxon>
        <taxon>Embryophyta</taxon>
        <taxon>Tracheophyta</taxon>
        <taxon>Spermatophyta</taxon>
        <taxon>Magnoliopsida</taxon>
        <taxon>eudicotyledons</taxon>
        <taxon>Gunneridae</taxon>
        <taxon>Pentapetalae</taxon>
        <taxon>rosids</taxon>
        <taxon>fabids</taxon>
        <taxon>Rosales</taxon>
        <taxon>Cannabaceae</taxon>
        <taxon>Parasponia</taxon>
    </lineage>
</organism>
<evidence type="ECO:0000313" key="2">
    <source>
        <dbReference type="Proteomes" id="UP000237105"/>
    </source>
</evidence>
<sequence>MISRLDHFLWRRLTAMATSKRKAIALSRETTKAAAAWSQNLPNTSHTFFHRTCEFPWYPIKPMATAAPLLEKSSPAMTKSAMTTKRLRPLLFPPRFPIERIREIAAYEHAMACATTKY</sequence>
<dbReference type="Proteomes" id="UP000237105">
    <property type="component" value="Unassembled WGS sequence"/>
</dbReference>
<gene>
    <name evidence="1" type="ORF">PanWU01x14_007140</name>
</gene>
<evidence type="ECO:0000313" key="1">
    <source>
        <dbReference type="EMBL" id="PON80264.1"/>
    </source>
</evidence>
<dbReference type="OrthoDB" id="10325945at2759"/>
<comment type="caution">
    <text evidence="1">The sequence shown here is derived from an EMBL/GenBank/DDBJ whole genome shotgun (WGS) entry which is preliminary data.</text>
</comment>
<accession>A0A2P5E3Z6</accession>
<feature type="non-terminal residue" evidence="1">
    <location>
        <position position="118"/>
    </location>
</feature>
<proteinExistence type="predicted"/>
<protein>
    <submittedName>
        <fullName evidence="1">Uncharacterized protein</fullName>
    </submittedName>
</protein>
<reference evidence="2" key="1">
    <citation type="submission" date="2016-06" db="EMBL/GenBank/DDBJ databases">
        <title>Parallel loss of symbiosis genes in relatives of nitrogen-fixing non-legume Parasponia.</title>
        <authorList>
            <person name="Van Velzen R."/>
            <person name="Holmer R."/>
            <person name="Bu F."/>
            <person name="Rutten L."/>
            <person name="Van Zeijl A."/>
            <person name="Liu W."/>
            <person name="Santuari L."/>
            <person name="Cao Q."/>
            <person name="Sharma T."/>
            <person name="Shen D."/>
            <person name="Roswanjaya Y."/>
            <person name="Wardhani T."/>
            <person name="Kalhor M.S."/>
            <person name="Jansen J."/>
            <person name="Van den Hoogen J."/>
            <person name="Gungor B."/>
            <person name="Hartog M."/>
            <person name="Hontelez J."/>
            <person name="Verver J."/>
            <person name="Yang W.-C."/>
            <person name="Schijlen E."/>
            <person name="Repin R."/>
            <person name="Schilthuizen M."/>
            <person name="Schranz E."/>
            <person name="Heidstra R."/>
            <person name="Miyata K."/>
            <person name="Fedorova E."/>
            <person name="Kohlen W."/>
            <person name="Bisseling T."/>
            <person name="Smit S."/>
            <person name="Geurts R."/>
        </authorList>
    </citation>
    <scope>NUCLEOTIDE SEQUENCE [LARGE SCALE GENOMIC DNA]</scope>
    <source>
        <strain evidence="2">cv. WU1-14</strain>
    </source>
</reference>
<name>A0A2P5E3Z6_PARAD</name>
<dbReference type="EMBL" id="JXTB01000002">
    <property type="protein sequence ID" value="PON80264.1"/>
    <property type="molecule type" value="Genomic_DNA"/>
</dbReference>
<dbReference type="AlphaFoldDB" id="A0A2P5E3Z6"/>
<keyword evidence="2" id="KW-1185">Reference proteome</keyword>